<evidence type="ECO:0000313" key="3">
    <source>
        <dbReference type="EnsemblMetazoa" id="CapteP192870"/>
    </source>
</evidence>
<dbReference type="EMBL" id="AMQN01009054">
    <property type="status" value="NOT_ANNOTATED_CDS"/>
    <property type="molecule type" value="Genomic_DNA"/>
</dbReference>
<dbReference type="Gene3D" id="3.60.10.10">
    <property type="entry name" value="Endonuclease/exonuclease/phosphatase"/>
    <property type="match status" value="1"/>
</dbReference>
<name>R7UDZ7_CAPTE</name>
<sequence length="237" mass="26862">MTELRAIIASSTSPPDIIAINEVKPKNSRYQLQPADHMIDGYISFPKNIENGIGRGKVILASVIINAKPIEVESAFEESLWVEIQLGKQQDGLLFGCIYRSPGAGQEDNKNMEELNKFIRKIGDFNLKSINWVNWNFTNHVKMDFLNACTDAFLTQNIQEPTRGRLGQQPSLLDLVLTTADDNIYELEYQSPLGSSDHSCLYFKYCCPIKKELTQRTVTLYDKGNYQAMSAELEEKQ</sequence>
<dbReference type="SUPFAM" id="SSF56219">
    <property type="entry name" value="DNase I-like"/>
    <property type="match status" value="1"/>
</dbReference>
<protein>
    <recommendedName>
        <fullName evidence="1">Endonuclease/exonuclease/phosphatase domain-containing protein</fullName>
    </recommendedName>
</protein>
<dbReference type="GO" id="GO:0061343">
    <property type="term" value="P:cell adhesion involved in heart morphogenesis"/>
    <property type="evidence" value="ECO:0007669"/>
    <property type="project" value="TreeGrafter"/>
</dbReference>
<dbReference type="AlphaFoldDB" id="R7UDZ7"/>
<feature type="domain" description="Endonuclease/exonuclease/phosphatase" evidence="1">
    <location>
        <begin position="95"/>
        <end position="200"/>
    </location>
</feature>
<dbReference type="Pfam" id="PF14529">
    <property type="entry name" value="Exo_endo_phos_2"/>
    <property type="match status" value="1"/>
</dbReference>
<keyword evidence="4" id="KW-1185">Reference proteome</keyword>
<dbReference type="InterPro" id="IPR036691">
    <property type="entry name" value="Endo/exonu/phosph_ase_sf"/>
</dbReference>
<dbReference type="PANTHER" id="PTHR33395:SF22">
    <property type="entry name" value="REVERSE TRANSCRIPTASE DOMAIN-CONTAINING PROTEIN"/>
    <property type="match status" value="1"/>
</dbReference>
<reference evidence="2 4" key="2">
    <citation type="journal article" date="2013" name="Nature">
        <title>Insights into bilaterian evolution from three spiralian genomes.</title>
        <authorList>
            <person name="Simakov O."/>
            <person name="Marletaz F."/>
            <person name="Cho S.J."/>
            <person name="Edsinger-Gonzales E."/>
            <person name="Havlak P."/>
            <person name="Hellsten U."/>
            <person name="Kuo D.H."/>
            <person name="Larsson T."/>
            <person name="Lv J."/>
            <person name="Arendt D."/>
            <person name="Savage R."/>
            <person name="Osoegawa K."/>
            <person name="de Jong P."/>
            <person name="Grimwood J."/>
            <person name="Chapman J.A."/>
            <person name="Shapiro H."/>
            <person name="Aerts A."/>
            <person name="Otillar R.P."/>
            <person name="Terry A.Y."/>
            <person name="Boore J.L."/>
            <person name="Grigoriev I.V."/>
            <person name="Lindberg D.R."/>
            <person name="Seaver E.C."/>
            <person name="Weisblat D.A."/>
            <person name="Putnam N.H."/>
            <person name="Rokhsar D.S."/>
        </authorList>
    </citation>
    <scope>NUCLEOTIDE SEQUENCE</scope>
    <source>
        <strain evidence="2 4">I ESC-2004</strain>
    </source>
</reference>
<evidence type="ECO:0000259" key="1">
    <source>
        <dbReference type="Pfam" id="PF14529"/>
    </source>
</evidence>
<proteinExistence type="predicted"/>
<evidence type="ECO:0000313" key="4">
    <source>
        <dbReference type="Proteomes" id="UP000014760"/>
    </source>
</evidence>
<accession>R7UDZ7</accession>
<dbReference type="STRING" id="283909.R7UDZ7"/>
<evidence type="ECO:0000313" key="2">
    <source>
        <dbReference type="EMBL" id="ELU01998.1"/>
    </source>
</evidence>
<dbReference type="EMBL" id="KB304479">
    <property type="protein sequence ID" value="ELU01998.1"/>
    <property type="molecule type" value="Genomic_DNA"/>
</dbReference>
<dbReference type="HOGENOM" id="CLU_1171595_0_0_1"/>
<reference evidence="3" key="3">
    <citation type="submission" date="2015-06" db="UniProtKB">
        <authorList>
            <consortium name="EnsemblMetazoa"/>
        </authorList>
    </citation>
    <scope>IDENTIFICATION</scope>
</reference>
<dbReference type="GO" id="GO:0007508">
    <property type="term" value="P:larval heart development"/>
    <property type="evidence" value="ECO:0007669"/>
    <property type="project" value="TreeGrafter"/>
</dbReference>
<reference evidence="4" key="1">
    <citation type="submission" date="2012-12" db="EMBL/GenBank/DDBJ databases">
        <authorList>
            <person name="Hellsten U."/>
            <person name="Grimwood J."/>
            <person name="Chapman J.A."/>
            <person name="Shapiro H."/>
            <person name="Aerts A."/>
            <person name="Otillar R.P."/>
            <person name="Terry A.Y."/>
            <person name="Boore J.L."/>
            <person name="Simakov O."/>
            <person name="Marletaz F."/>
            <person name="Cho S.-J."/>
            <person name="Edsinger-Gonzales E."/>
            <person name="Havlak P."/>
            <person name="Kuo D.-H."/>
            <person name="Larsson T."/>
            <person name="Lv J."/>
            <person name="Arendt D."/>
            <person name="Savage R."/>
            <person name="Osoegawa K."/>
            <person name="de Jong P."/>
            <person name="Lindberg D.R."/>
            <person name="Seaver E.C."/>
            <person name="Weisblat D.A."/>
            <person name="Putnam N.H."/>
            <person name="Grigoriev I.V."/>
            <person name="Rokhsar D.S."/>
        </authorList>
    </citation>
    <scope>NUCLEOTIDE SEQUENCE</scope>
    <source>
        <strain evidence="4">I ESC-2004</strain>
    </source>
</reference>
<dbReference type="Proteomes" id="UP000014760">
    <property type="component" value="Unassembled WGS sequence"/>
</dbReference>
<dbReference type="InterPro" id="IPR005135">
    <property type="entry name" value="Endo/exonuclease/phosphatase"/>
</dbReference>
<dbReference type="OrthoDB" id="10070808at2759"/>
<gene>
    <name evidence="2" type="ORF">CAPTEDRAFT_192870</name>
</gene>
<dbReference type="PANTHER" id="PTHR33395">
    <property type="entry name" value="TRANSCRIPTASE, PUTATIVE-RELATED-RELATED"/>
    <property type="match status" value="1"/>
</dbReference>
<organism evidence="2">
    <name type="scientific">Capitella teleta</name>
    <name type="common">Polychaete worm</name>
    <dbReference type="NCBI Taxonomy" id="283909"/>
    <lineage>
        <taxon>Eukaryota</taxon>
        <taxon>Metazoa</taxon>
        <taxon>Spiralia</taxon>
        <taxon>Lophotrochozoa</taxon>
        <taxon>Annelida</taxon>
        <taxon>Polychaeta</taxon>
        <taxon>Sedentaria</taxon>
        <taxon>Scolecida</taxon>
        <taxon>Capitellidae</taxon>
        <taxon>Capitella</taxon>
    </lineage>
</organism>
<dbReference type="GO" id="GO:0031012">
    <property type="term" value="C:extracellular matrix"/>
    <property type="evidence" value="ECO:0007669"/>
    <property type="project" value="TreeGrafter"/>
</dbReference>
<dbReference type="OMA" id="NRTEQYY"/>
<dbReference type="EnsemblMetazoa" id="CapteT192870">
    <property type="protein sequence ID" value="CapteP192870"/>
    <property type="gene ID" value="CapteG192870"/>
</dbReference>
<dbReference type="GO" id="GO:0003824">
    <property type="term" value="F:catalytic activity"/>
    <property type="evidence" value="ECO:0007669"/>
    <property type="project" value="InterPro"/>
</dbReference>